<dbReference type="SUPFAM" id="SSF161098">
    <property type="entry name" value="MetI-like"/>
    <property type="match status" value="1"/>
</dbReference>
<keyword evidence="12" id="KW-1185">Reference proteome</keyword>
<keyword evidence="5" id="KW-0592">Phosphate transport</keyword>
<feature type="transmembrane region" description="Helical" evidence="9">
    <location>
        <begin position="183"/>
        <end position="205"/>
    </location>
</feature>
<organism evidence="11 12">
    <name type="scientific">Calidithermus terrae</name>
    <dbReference type="NCBI Taxonomy" id="1408545"/>
    <lineage>
        <taxon>Bacteria</taxon>
        <taxon>Thermotogati</taxon>
        <taxon>Deinococcota</taxon>
        <taxon>Deinococci</taxon>
        <taxon>Thermales</taxon>
        <taxon>Thermaceae</taxon>
        <taxon>Calidithermus</taxon>
    </lineage>
</organism>
<comment type="similarity">
    <text evidence="2 9">Belongs to the binding-protein-dependent transport system permease family. CysTW subfamily.</text>
</comment>
<evidence type="ECO:0000256" key="6">
    <source>
        <dbReference type="ARBA" id="ARBA00022692"/>
    </source>
</evidence>
<keyword evidence="3" id="KW-0813">Transport</keyword>
<feature type="domain" description="ABC transmembrane type-1" evidence="10">
    <location>
        <begin position="70"/>
        <end position="272"/>
    </location>
</feature>
<dbReference type="Proteomes" id="UP000265715">
    <property type="component" value="Unassembled WGS sequence"/>
</dbReference>
<dbReference type="Gene3D" id="1.10.3720.10">
    <property type="entry name" value="MetI-like"/>
    <property type="match status" value="1"/>
</dbReference>
<feature type="transmembrane region" description="Helical" evidence="9">
    <location>
        <begin position="116"/>
        <end position="134"/>
    </location>
</feature>
<dbReference type="NCBIfam" id="TIGR00974">
    <property type="entry name" value="3a0107s02c"/>
    <property type="match status" value="1"/>
</dbReference>
<dbReference type="GO" id="GO:0005315">
    <property type="term" value="F:phosphate transmembrane transporter activity"/>
    <property type="evidence" value="ECO:0007669"/>
    <property type="project" value="InterPro"/>
</dbReference>
<evidence type="ECO:0000313" key="11">
    <source>
        <dbReference type="EMBL" id="RIH81232.1"/>
    </source>
</evidence>
<gene>
    <name evidence="11" type="primary">pstA</name>
    <name evidence="11" type="ORF">Mterra_03296</name>
</gene>
<dbReference type="PANTHER" id="PTHR42922:SF1">
    <property type="entry name" value="PHOSPHATE TRANSPORT SYSTEM PERMEASE PROTEIN PSTA"/>
    <property type="match status" value="1"/>
</dbReference>
<evidence type="ECO:0000256" key="8">
    <source>
        <dbReference type="ARBA" id="ARBA00023136"/>
    </source>
</evidence>
<comment type="subcellular location">
    <subcellularLocation>
        <location evidence="1 9">Cell membrane</location>
        <topology evidence="1 9">Multi-pass membrane protein</topology>
    </subcellularLocation>
</comment>
<accession>A0A399EG66</accession>
<keyword evidence="4 9" id="KW-1003">Cell membrane</keyword>
<dbReference type="CDD" id="cd06261">
    <property type="entry name" value="TM_PBP2"/>
    <property type="match status" value="1"/>
</dbReference>
<dbReference type="PROSITE" id="PS50928">
    <property type="entry name" value="ABC_TM1"/>
    <property type="match status" value="1"/>
</dbReference>
<dbReference type="RefSeq" id="WP_245971672.1">
    <property type="nucleotide sequence ID" value="NZ_QXDL01000192.1"/>
</dbReference>
<name>A0A399EG66_9DEIN</name>
<keyword evidence="8 9" id="KW-0472">Membrane</keyword>
<feature type="transmembrane region" description="Helical" evidence="9">
    <location>
        <begin position="254"/>
        <end position="275"/>
    </location>
</feature>
<dbReference type="PANTHER" id="PTHR42922">
    <property type="entry name" value="PHOSPHATE TRANSPORT SYSTEM PERMEASE PROTEIN PSTA"/>
    <property type="match status" value="1"/>
</dbReference>
<feature type="transmembrane region" description="Helical" evidence="9">
    <location>
        <begin position="65"/>
        <end position="95"/>
    </location>
</feature>
<evidence type="ECO:0000256" key="4">
    <source>
        <dbReference type="ARBA" id="ARBA00022475"/>
    </source>
</evidence>
<dbReference type="Pfam" id="PF00528">
    <property type="entry name" value="BPD_transp_1"/>
    <property type="match status" value="1"/>
</dbReference>
<dbReference type="InterPro" id="IPR035906">
    <property type="entry name" value="MetI-like_sf"/>
</dbReference>
<dbReference type="GO" id="GO:0035435">
    <property type="term" value="P:phosphate ion transmembrane transport"/>
    <property type="evidence" value="ECO:0007669"/>
    <property type="project" value="InterPro"/>
</dbReference>
<evidence type="ECO:0000259" key="10">
    <source>
        <dbReference type="PROSITE" id="PS50928"/>
    </source>
</evidence>
<comment type="caution">
    <text evidence="11">The sequence shown here is derived from an EMBL/GenBank/DDBJ whole genome shotgun (WGS) entry which is preliminary data.</text>
</comment>
<keyword evidence="6 9" id="KW-0812">Transmembrane</keyword>
<evidence type="ECO:0000256" key="1">
    <source>
        <dbReference type="ARBA" id="ARBA00004651"/>
    </source>
</evidence>
<feature type="transmembrane region" description="Helical" evidence="9">
    <location>
        <begin position="140"/>
        <end position="162"/>
    </location>
</feature>
<protein>
    <recommendedName>
        <fullName evidence="9">Phosphate transport system permease protein PstA</fullName>
    </recommendedName>
</protein>
<evidence type="ECO:0000256" key="5">
    <source>
        <dbReference type="ARBA" id="ARBA00022592"/>
    </source>
</evidence>
<dbReference type="AlphaFoldDB" id="A0A399EG66"/>
<dbReference type="GO" id="GO:0005886">
    <property type="term" value="C:plasma membrane"/>
    <property type="evidence" value="ECO:0007669"/>
    <property type="project" value="UniProtKB-SubCell"/>
</dbReference>
<keyword evidence="7 9" id="KW-1133">Transmembrane helix</keyword>
<evidence type="ECO:0000256" key="2">
    <source>
        <dbReference type="ARBA" id="ARBA00007069"/>
    </source>
</evidence>
<dbReference type="EMBL" id="QXDL01000192">
    <property type="protein sequence ID" value="RIH81232.1"/>
    <property type="molecule type" value="Genomic_DNA"/>
</dbReference>
<dbReference type="InterPro" id="IPR005672">
    <property type="entry name" value="Phosphate_PstA"/>
</dbReference>
<reference evidence="11 12" key="1">
    <citation type="submission" date="2018-08" db="EMBL/GenBank/DDBJ databases">
        <title>Meiothermus terrae DSM 26712 genome sequencing project.</title>
        <authorList>
            <person name="Da Costa M.S."/>
            <person name="Albuquerque L."/>
            <person name="Raposo P."/>
            <person name="Froufe H.J.C."/>
            <person name="Barroso C.S."/>
            <person name="Egas C."/>
        </authorList>
    </citation>
    <scope>NUCLEOTIDE SEQUENCE [LARGE SCALE GENOMIC DNA]</scope>
    <source>
        <strain evidence="11 12">DSM 26712</strain>
    </source>
</reference>
<evidence type="ECO:0000256" key="7">
    <source>
        <dbReference type="ARBA" id="ARBA00022989"/>
    </source>
</evidence>
<dbReference type="InterPro" id="IPR000515">
    <property type="entry name" value="MetI-like"/>
</dbReference>
<evidence type="ECO:0000313" key="12">
    <source>
        <dbReference type="Proteomes" id="UP000265715"/>
    </source>
</evidence>
<evidence type="ECO:0000256" key="3">
    <source>
        <dbReference type="ARBA" id="ARBA00022448"/>
    </source>
</evidence>
<proteinExistence type="inferred from homology"/>
<dbReference type="InterPro" id="IPR051408">
    <property type="entry name" value="Phosphate_transprt_permease"/>
</dbReference>
<sequence length="279" mass="29561">MRPGGNLERRKLFDRFMLGLLILGSLLVVAPLVLVLGKVFLTGLSALNLAFFVEPYRPLDEGGGGLAHAIVGTLMMNLLALLIGGLLGLAGGILLSEYPDHPVNPFLRVISDLLNGLPALLKGLVIYTLFVIPMGRFTGLAGALALALVMVPIVLRATEGVLKLVPWSVREAGLALGLPRWRVILSLVLPSALPGVITGLMLGFARAAGEAAPLYFTAGGNLNLSFSLGDQVESLALTIYKYAGEPSPVRQEQAWAASLVLTLLVLAASLLARWATRKR</sequence>
<evidence type="ECO:0000256" key="9">
    <source>
        <dbReference type="RuleBase" id="RU363043"/>
    </source>
</evidence>
<feature type="transmembrane region" description="Helical" evidence="9">
    <location>
        <begin position="20"/>
        <end position="53"/>
    </location>
</feature>